<keyword evidence="1" id="KW-0812">Transmembrane</keyword>
<dbReference type="Pfam" id="PF06580">
    <property type="entry name" value="His_kinase"/>
    <property type="match status" value="1"/>
</dbReference>
<feature type="transmembrane region" description="Helical" evidence="1">
    <location>
        <begin position="273"/>
        <end position="295"/>
    </location>
</feature>
<dbReference type="InterPro" id="IPR010559">
    <property type="entry name" value="Sig_transdc_His_kin_internal"/>
</dbReference>
<keyword evidence="5" id="KW-1185">Reference proteome</keyword>
<reference evidence="4 5" key="1">
    <citation type="submission" date="2022-07" db="EMBL/GenBank/DDBJ databases">
        <title>Genomic and pangenome structural analysis of the polyextremophile Exiguobacterium.</title>
        <authorList>
            <person name="Shen L."/>
        </authorList>
    </citation>
    <scope>NUCLEOTIDE SEQUENCE [LARGE SCALE GENOMIC DNA]</scope>
    <source>
        <strain evidence="4 5">12_1</strain>
    </source>
</reference>
<accession>A0ABT2KYJ1</accession>
<keyword evidence="4" id="KW-0808">Transferase</keyword>
<feature type="transmembrane region" description="Helical" evidence="1">
    <location>
        <begin position="179"/>
        <end position="200"/>
    </location>
</feature>
<evidence type="ECO:0000259" key="2">
    <source>
        <dbReference type="Pfam" id="PF02518"/>
    </source>
</evidence>
<evidence type="ECO:0000313" key="4">
    <source>
        <dbReference type="EMBL" id="MCT4795997.1"/>
    </source>
</evidence>
<dbReference type="InterPro" id="IPR050640">
    <property type="entry name" value="Bact_2-comp_sensor_kinase"/>
</dbReference>
<dbReference type="InterPro" id="IPR003594">
    <property type="entry name" value="HATPase_dom"/>
</dbReference>
<evidence type="ECO:0000313" key="5">
    <source>
        <dbReference type="Proteomes" id="UP001206821"/>
    </source>
</evidence>
<dbReference type="Proteomes" id="UP001206821">
    <property type="component" value="Unassembled WGS sequence"/>
</dbReference>
<feature type="transmembrane region" description="Helical" evidence="1">
    <location>
        <begin position="361"/>
        <end position="380"/>
    </location>
</feature>
<feature type="transmembrane region" description="Helical" evidence="1">
    <location>
        <begin position="237"/>
        <end position="261"/>
    </location>
</feature>
<evidence type="ECO:0000256" key="1">
    <source>
        <dbReference type="SAM" id="Phobius"/>
    </source>
</evidence>
<keyword evidence="4" id="KW-0418">Kinase</keyword>
<dbReference type="EMBL" id="JANIEK010000043">
    <property type="protein sequence ID" value="MCT4795997.1"/>
    <property type="molecule type" value="Genomic_DNA"/>
</dbReference>
<dbReference type="PANTHER" id="PTHR34220">
    <property type="entry name" value="SENSOR HISTIDINE KINASE YPDA"/>
    <property type="match status" value="1"/>
</dbReference>
<protein>
    <submittedName>
        <fullName evidence="4">Histidine kinase</fullName>
    </submittedName>
</protein>
<feature type="transmembrane region" description="Helical" evidence="1">
    <location>
        <begin position="209"/>
        <end position="225"/>
    </location>
</feature>
<dbReference type="SUPFAM" id="SSF55874">
    <property type="entry name" value="ATPase domain of HSP90 chaperone/DNA topoisomerase II/histidine kinase"/>
    <property type="match status" value="1"/>
</dbReference>
<feature type="domain" description="Histidine kinase/HSP90-like ATPase" evidence="2">
    <location>
        <begin position="498"/>
        <end position="590"/>
    </location>
</feature>
<feature type="transmembrane region" description="Helical" evidence="1">
    <location>
        <begin position="334"/>
        <end position="355"/>
    </location>
</feature>
<dbReference type="InterPro" id="IPR036890">
    <property type="entry name" value="HATPase_C_sf"/>
</dbReference>
<keyword evidence="1" id="KW-0472">Membrane</keyword>
<comment type="caution">
    <text evidence="4">The sequence shown here is derived from an EMBL/GenBank/DDBJ whole genome shotgun (WGS) entry which is preliminary data.</text>
</comment>
<evidence type="ECO:0000259" key="3">
    <source>
        <dbReference type="Pfam" id="PF06580"/>
    </source>
</evidence>
<keyword evidence="1" id="KW-1133">Transmembrane helix</keyword>
<proteinExistence type="predicted"/>
<dbReference type="RefSeq" id="WP_034814531.1">
    <property type="nucleotide sequence ID" value="NZ_JANIEK010000043.1"/>
</dbReference>
<dbReference type="Pfam" id="PF02518">
    <property type="entry name" value="HATPase_c"/>
    <property type="match status" value="1"/>
</dbReference>
<dbReference type="PANTHER" id="PTHR34220:SF7">
    <property type="entry name" value="SENSOR HISTIDINE KINASE YPDA"/>
    <property type="match status" value="1"/>
</dbReference>
<feature type="transmembrane region" description="Helical" evidence="1">
    <location>
        <begin position="301"/>
        <end position="322"/>
    </location>
</feature>
<dbReference type="Gene3D" id="3.30.565.10">
    <property type="entry name" value="Histidine kinase-like ATPase, C-terminal domain"/>
    <property type="match status" value="1"/>
</dbReference>
<name>A0ABT2KYJ1_9BACL</name>
<dbReference type="GO" id="GO:0016301">
    <property type="term" value="F:kinase activity"/>
    <property type="evidence" value="ECO:0007669"/>
    <property type="project" value="UniProtKB-KW"/>
</dbReference>
<sequence length="602" mass="67837">MTRKHIGLMLVIILVAITSGLVLTRGQTIDSTATVTRGSADLTESQVTEHITRLDGTWRFQSSLLDAVDRQSYRNVPHVTPHATATYEVDVALPPGQYALRVPQNHPHVRILIDGEPADPVYSSVKQGDRQAYLVLLDPHSSDFRLTMQVSGSTGRPTGLEDSLLIGPVNNMLTLQNELFSYDFVNVLIACLIFLFYAIVSVFHRKESIYLYGAGFFFLIALSLLTRDQIVFEFIPVMAYVVAHKVSLIAVLLSVCMLIEFAIRLERVPYERFLRLATYPLYVLSAVAIIIPYAVHGWFDYAAWIYVLFIAFFWTGLNINWLFERKSTGYPLEFLIFTLAMIIGYIGQTINILIPHPNQDTYTSILSLIYFVLMFTLLPVHLSTDKRQKQEVQTFAAQSEISFFNAQIKPHFLYNTFGNVIALCYTAPNEAARLLSHLSTYVRFIFENGRTDSNITLGQELEMIDSYLSIEQTRFNDAFTIIKDIDDSLFNVEVPPLLIQPLVENALRHGLMRKGGNKRLMLAVQDLGSAIEVRIADNGVGFDPKRTAMPTSGIGIPNVRNRIAYVPNATFTLQSEVGVGTNVLIRLPKRERMNVPNAHDLD</sequence>
<gene>
    <name evidence="4" type="ORF">NQG31_10585</name>
</gene>
<organism evidence="4 5">
    <name type="scientific">Exiguobacterium alkaliphilum</name>
    <dbReference type="NCBI Taxonomy" id="1428684"/>
    <lineage>
        <taxon>Bacteria</taxon>
        <taxon>Bacillati</taxon>
        <taxon>Bacillota</taxon>
        <taxon>Bacilli</taxon>
        <taxon>Bacillales</taxon>
        <taxon>Bacillales Family XII. Incertae Sedis</taxon>
        <taxon>Exiguobacterium</taxon>
    </lineage>
</organism>
<feature type="domain" description="Signal transduction histidine kinase internal region" evidence="3">
    <location>
        <begin position="400"/>
        <end position="479"/>
    </location>
</feature>